<feature type="compositionally biased region" description="Low complexity" evidence="7">
    <location>
        <begin position="985"/>
        <end position="1042"/>
    </location>
</feature>
<dbReference type="GO" id="GO:0005634">
    <property type="term" value="C:nucleus"/>
    <property type="evidence" value="ECO:0007669"/>
    <property type="project" value="TreeGrafter"/>
</dbReference>
<dbReference type="InterPro" id="IPR055500">
    <property type="entry name" value="DUF7072"/>
</dbReference>
<dbReference type="SMART" id="SM00545">
    <property type="entry name" value="JmjN"/>
    <property type="match status" value="1"/>
</dbReference>
<dbReference type="Pfam" id="PF13832">
    <property type="entry name" value="zf-HC5HC2H_2"/>
    <property type="match status" value="1"/>
</dbReference>
<feature type="compositionally biased region" description="Low complexity" evidence="7">
    <location>
        <begin position="1077"/>
        <end position="1088"/>
    </location>
</feature>
<feature type="region of interest" description="Disordered" evidence="7">
    <location>
        <begin position="800"/>
        <end position="821"/>
    </location>
</feature>
<dbReference type="PROSITE" id="PS51805">
    <property type="entry name" value="EPHD"/>
    <property type="match status" value="1"/>
</dbReference>
<dbReference type="Proteomes" id="UP000298138">
    <property type="component" value="Unassembled WGS sequence"/>
</dbReference>
<dbReference type="STRING" id="341454.A0A4S2ML13"/>
<keyword evidence="12" id="KW-1185">Reference proteome</keyword>
<dbReference type="Gene3D" id="2.60.120.650">
    <property type="entry name" value="Cupin"/>
    <property type="match status" value="2"/>
</dbReference>
<comment type="similarity">
    <text evidence="1">Belongs to the JHDM3 histone demethylase family.</text>
</comment>
<dbReference type="InterPro" id="IPR003347">
    <property type="entry name" value="JmjC_dom"/>
</dbReference>
<feature type="domain" description="JmjN" evidence="8">
    <location>
        <begin position="76"/>
        <end position="117"/>
    </location>
</feature>
<evidence type="ECO:0000256" key="1">
    <source>
        <dbReference type="ARBA" id="ARBA00009711"/>
    </source>
</evidence>
<feature type="compositionally biased region" description="Pro residues" evidence="7">
    <location>
        <begin position="1216"/>
        <end position="1236"/>
    </location>
</feature>
<dbReference type="Pfam" id="PF23258">
    <property type="entry name" value="DUF7072"/>
    <property type="match status" value="1"/>
</dbReference>
<reference evidence="11 12" key="1">
    <citation type="submission" date="2019-04" db="EMBL/GenBank/DDBJ databases">
        <title>Comparative genomics and transcriptomics to analyze fruiting body development in filamentous ascomycetes.</title>
        <authorList>
            <consortium name="DOE Joint Genome Institute"/>
            <person name="Lutkenhaus R."/>
            <person name="Traeger S."/>
            <person name="Breuer J."/>
            <person name="Kuo A."/>
            <person name="Lipzen A."/>
            <person name="Pangilinan J."/>
            <person name="Dilworth D."/>
            <person name="Sandor L."/>
            <person name="Poggeler S."/>
            <person name="Barry K."/>
            <person name="Grigoriev I.V."/>
            <person name="Nowrousian M."/>
        </authorList>
    </citation>
    <scope>NUCLEOTIDE SEQUENCE [LARGE SCALE GENOMIC DNA]</scope>
    <source>
        <strain evidence="11 12">CBS 389.68</strain>
    </source>
</reference>
<dbReference type="PANTHER" id="PTHR10694:SF7">
    <property type="entry name" value="[HISTONE H3]-TRIMETHYL-L-LYSINE(9) DEMETHYLASE"/>
    <property type="match status" value="1"/>
</dbReference>
<dbReference type="InterPro" id="IPR003349">
    <property type="entry name" value="JmjN"/>
</dbReference>
<evidence type="ECO:0000259" key="10">
    <source>
        <dbReference type="PROSITE" id="PS51805"/>
    </source>
</evidence>
<evidence type="ECO:0000256" key="5">
    <source>
        <dbReference type="ARBA" id="ARBA00022833"/>
    </source>
</evidence>
<keyword evidence="3" id="KW-0479">Metal-binding</keyword>
<dbReference type="SMART" id="SM00249">
    <property type="entry name" value="PHD"/>
    <property type="match status" value="1"/>
</dbReference>
<feature type="region of interest" description="Disordered" evidence="7">
    <location>
        <begin position="163"/>
        <end position="278"/>
    </location>
</feature>
<dbReference type="GO" id="GO:0140684">
    <property type="term" value="F:histone H3K9me2/H3K9me3 demethylase activity"/>
    <property type="evidence" value="ECO:0007669"/>
    <property type="project" value="UniProtKB-EC"/>
</dbReference>
<keyword evidence="5" id="KW-0862">Zinc</keyword>
<dbReference type="InterPro" id="IPR034732">
    <property type="entry name" value="EPHD"/>
</dbReference>
<feature type="region of interest" description="Disordered" evidence="7">
    <location>
        <begin position="915"/>
        <end position="1326"/>
    </location>
</feature>
<evidence type="ECO:0000259" key="8">
    <source>
        <dbReference type="PROSITE" id="PS51183"/>
    </source>
</evidence>
<gene>
    <name evidence="11" type="ORF">EX30DRAFT_374373</name>
</gene>
<dbReference type="GO" id="GO:0000785">
    <property type="term" value="C:chromatin"/>
    <property type="evidence" value="ECO:0007669"/>
    <property type="project" value="TreeGrafter"/>
</dbReference>
<dbReference type="SMART" id="SM00558">
    <property type="entry name" value="JmjC"/>
    <property type="match status" value="1"/>
</dbReference>
<feature type="compositionally biased region" description="Low complexity" evidence="7">
    <location>
        <begin position="1254"/>
        <end position="1274"/>
    </location>
</feature>
<evidence type="ECO:0000256" key="3">
    <source>
        <dbReference type="ARBA" id="ARBA00022723"/>
    </source>
</evidence>
<feature type="domain" description="JmjC" evidence="9">
    <location>
        <begin position="333"/>
        <end position="495"/>
    </location>
</feature>
<evidence type="ECO:0000256" key="2">
    <source>
        <dbReference type="ARBA" id="ARBA00012900"/>
    </source>
</evidence>
<dbReference type="OrthoDB" id="9547406at2759"/>
<dbReference type="GO" id="GO:0008270">
    <property type="term" value="F:zinc ion binding"/>
    <property type="evidence" value="ECO:0007669"/>
    <property type="project" value="UniProtKB-KW"/>
</dbReference>
<feature type="compositionally biased region" description="Basic residues" evidence="7">
    <location>
        <begin position="261"/>
        <end position="273"/>
    </location>
</feature>
<evidence type="ECO:0000256" key="6">
    <source>
        <dbReference type="ARBA" id="ARBA00049349"/>
    </source>
</evidence>
<dbReference type="Gene3D" id="3.30.40.10">
    <property type="entry name" value="Zinc/RING finger domain, C3HC4 (zinc finger)"/>
    <property type="match status" value="1"/>
</dbReference>
<dbReference type="FunFam" id="2.60.120.650:FF:000024">
    <property type="entry name" value="Putative jumonji family transcription factor"/>
    <property type="match status" value="1"/>
</dbReference>
<organism evidence="11 12">
    <name type="scientific">Ascodesmis nigricans</name>
    <dbReference type="NCBI Taxonomy" id="341454"/>
    <lineage>
        <taxon>Eukaryota</taxon>
        <taxon>Fungi</taxon>
        <taxon>Dikarya</taxon>
        <taxon>Ascomycota</taxon>
        <taxon>Pezizomycotina</taxon>
        <taxon>Pezizomycetes</taxon>
        <taxon>Pezizales</taxon>
        <taxon>Ascodesmidaceae</taxon>
        <taxon>Ascodesmis</taxon>
    </lineage>
</organism>
<dbReference type="SUPFAM" id="SSF51197">
    <property type="entry name" value="Clavaminate synthase-like"/>
    <property type="match status" value="1"/>
</dbReference>
<dbReference type="PROSITE" id="PS51183">
    <property type="entry name" value="JMJN"/>
    <property type="match status" value="1"/>
</dbReference>
<dbReference type="InParanoid" id="A0A4S2ML13"/>
<feature type="compositionally biased region" description="Low complexity" evidence="7">
    <location>
        <begin position="1237"/>
        <end position="1247"/>
    </location>
</feature>
<dbReference type="GO" id="GO:0010468">
    <property type="term" value="P:regulation of gene expression"/>
    <property type="evidence" value="ECO:0007669"/>
    <property type="project" value="TreeGrafter"/>
</dbReference>
<keyword evidence="4" id="KW-0863">Zinc-finger</keyword>
<dbReference type="InterPro" id="IPR001965">
    <property type="entry name" value="Znf_PHD"/>
</dbReference>
<dbReference type="EC" id="1.14.11.66" evidence="2"/>
<evidence type="ECO:0000313" key="11">
    <source>
        <dbReference type="EMBL" id="TGZ77726.1"/>
    </source>
</evidence>
<dbReference type="CDD" id="cd15571">
    <property type="entry name" value="ePHD"/>
    <property type="match status" value="1"/>
</dbReference>
<feature type="compositionally biased region" description="Pro residues" evidence="7">
    <location>
        <begin position="1059"/>
        <end position="1076"/>
    </location>
</feature>
<feature type="compositionally biased region" description="Low complexity" evidence="7">
    <location>
        <begin position="1165"/>
        <end position="1180"/>
    </location>
</feature>
<feature type="domain" description="PHD-type" evidence="10">
    <location>
        <begin position="582"/>
        <end position="707"/>
    </location>
</feature>
<proteinExistence type="inferred from homology"/>
<dbReference type="PROSITE" id="PS51184">
    <property type="entry name" value="JMJC"/>
    <property type="match status" value="1"/>
</dbReference>
<dbReference type="EMBL" id="ML220149">
    <property type="protein sequence ID" value="TGZ77726.1"/>
    <property type="molecule type" value="Genomic_DNA"/>
</dbReference>
<feature type="compositionally biased region" description="Acidic residues" evidence="7">
    <location>
        <begin position="516"/>
        <end position="537"/>
    </location>
</feature>
<feature type="region of interest" description="Disordered" evidence="7">
    <location>
        <begin position="1"/>
        <end position="39"/>
    </location>
</feature>
<evidence type="ECO:0000256" key="4">
    <source>
        <dbReference type="ARBA" id="ARBA00022771"/>
    </source>
</evidence>
<evidence type="ECO:0000313" key="12">
    <source>
        <dbReference type="Proteomes" id="UP000298138"/>
    </source>
</evidence>
<evidence type="ECO:0000256" key="7">
    <source>
        <dbReference type="SAM" id="MobiDB-lite"/>
    </source>
</evidence>
<evidence type="ECO:0000259" key="9">
    <source>
        <dbReference type="PROSITE" id="PS51184"/>
    </source>
</evidence>
<comment type="catalytic activity">
    <reaction evidence="6">
        <text>N(6),N(6),N(6)-trimethyl-L-lysyl(9)-[histone H3] + 2 2-oxoglutarate + 2 O2 = N(6)-methyl-L-lysyl(9)-[histone H3] + 2 formaldehyde + 2 succinate + 2 CO2</text>
        <dbReference type="Rhea" id="RHEA:60200"/>
        <dbReference type="Rhea" id="RHEA-COMP:15538"/>
        <dbReference type="Rhea" id="RHEA-COMP:15542"/>
        <dbReference type="ChEBI" id="CHEBI:15379"/>
        <dbReference type="ChEBI" id="CHEBI:16526"/>
        <dbReference type="ChEBI" id="CHEBI:16810"/>
        <dbReference type="ChEBI" id="CHEBI:16842"/>
        <dbReference type="ChEBI" id="CHEBI:30031"/>
        <dbReference type="ChEBI" id="CHEBI:61929"/>
        <dbReference type="ChEBI" id="CHEBI:61961"/>
        <dbReference type="EC" id="1.14.11.66"/>
    </reaction>
</comment>
<dbReference type="GO" id="GO:0051864">
    <property type="term" value="F:histone H3K36 demethylase activity"/>
    <property type="evidence" value="ECO:0007669"/>
    <property type="project" value="TreeGrafter"/>
</dbReference>
<feature type="region of interest" description="Disordered" evidence="7">
    <location>
        <begin position="512"/>
        <end position="575"/>
    </location>
</feature>
<feature type="compositionally biased region" description="Low complexity" evidence="7">
    <location>
        <begin position="915"/>
        <end position="926"/>
    </location>
</feature>
<accession>A0A4S2ML13</accession>
<dbReference type="PANTHER" id="PTHR10694">
    <property type="entry name" value="LYSINE-SPECIFIC DEMETHYLASE"/>
    <property type="match status" value="1"/>
</dbReference>
<dbReference type="Pfam" id="PF02375">
    <property type="entry name" value="JmjN"/>
    <property type="match status" value="1"/>
</dbReference>
<sequence>MAAAAPTVDPTSEVLVDGTIANDRAPPTPKTASSNFEVVVDGKPGNSEEYVVSPKVTEDDDDEVIEPAYYYENLGIPVFTPTMDQFRSFKKFVDKINHYGMQSGIIKIIPPKEWVDSLPPLDEKVKDIKIKNPIEQHIAGVSGEYRQTNLEKGRTFNLPEWRHLCEGSDHQPPARRGERRKGREPRTKPPVSRMTRNRKSIVPKEEEVEEEKPGKLTPPTPTSPGKEGSDEATRKVDSHGRQPRVARAEPTPEPSVDLHGRQPRSKRIHKTARQRAAEREEFDEAWFEGFDYRIEDAETYTPERCEELEKAYWRTLTYNNPLYGADMPGSLFDDSVISWNVAHLENILDCIGKKLPGVNTAYLYMGMWKATFAWHLEDMDLYSINYIHFGAPKQWYSISRKDKERFEHVMKTIYPNDAKKCTEFLRHKTFLVSPSILAHHGIKVNKLVHHQHEFVITFPFGYHSGYNLGYNCAESVNFATESWLEYGRNAKKCECIDDAVFLDVRYIERKLRGEPTDDEEESDSDLSDADEDSDEERAGDFPTPPDSVSGTVKVKSSSRKRKTESSEGKSRRVKMRLKAPAREPCILCPNDIPSEPLLPTDTGVEAHRLCAIYTPETYLKRDEADGRETIAGIENISKDRLALKCNFCRLKKGSCFQCSAKRCTRAYHATCAAAAGVLVTMVDVEILGEDGKPSPQKVIDYRCRFHRPKRPKTVDTEALEDDRVIRAFAESLIKDDIIQMQYLVGEIFAGVVIDNRKEENTVLVRTLPKGELMEVEWKWILAQDPSQTVFPDAILTAPADPGPHNAAGQTQAGHREHPLPDDEFMGEYTWGELIVEQITPSPEQIKVNDKDWWHYLGEQSTECIAKYTEDPKRRVYNVEGDFIKKKPPKPRSNRQPIIRYELTYTGPYTPAYPTPGYNYPPYQPQNHPGMPHGTPGLNFSPYNPAHQPHYHDGPTPAYHHLPQQVPRQYGHMPPPIPNSGYHGGYQHPAAPQHTPHHPQQYPQQNLQQHPQYPPQYAQQHPQQYPQQHSQQHPQQHPQQQPHPHQHHPPQSPRPHDTRGPPPAVSQGPPPPNPAASPQPQWHSAQHHPNPQHPPAYPPPPQHHQRPLPAATGPPPNVLTPTAGAPPSQPQYHHPILQPASHHNPPPHPHQYAPPQQQFHPPPASPQAQSQPQQRQQLPPMQSHPPPPQQHHPQHYYQGQHYPPPQHPQHPQHAPHPQHPFPPPPTRHLPQQLPPMPQHHQYLQQQHPGITDIKAALTKLAAKAAAGPESGAAPTNPAAMAPLTPHPTNKSQQGSPGPPPTSSTPVPAGVSVKKERVASPNMASVKE</sequence>
<dbReference type="Pfam" id="PF02373">
    <property type="entry name" value="JmjC"/>
    <property type="match status" value="1"/>
</dbReference>
<feature type="compositionally biased region" description="Low complexity" evidence="7">
    <location>
        <begin position="1149"/>
        <end position="1158"/>
    </location>
</feature>
<feature type="compositionally biased region" description="Basic and acidic residues" evidence="7">
    <location>
        <begin position="227"/>
        <end position="240"/>
    </location>
</feature>
<name>A0A4S2ML13_9PEZI</name>
<protein>
    <recommendedName>
        <fullName evidence="2">[histone H3]-trimethyl-L-lysine(9) demethylase</fullName>
        <ecNumber evidence="2">1.14.11.66</ecNumber>
    </recommendedName>
</protein>
<dbReference type="InterPro" id="IPR013083">
    <property type="entry name" value="Znf_RING/FYVE/PHD"/>
</dbReference>
<feature type="compositionally biased region" description="Pro residues" evidence="7">
    <location>
        <begin position="1090"/>
        <end position="1101"/>
    </location>
</feature>